<keyword evidence="3" id="KW-1185">Reference proteome</keyword>
<accession>A0AA40BMT2</accession>
<gene>
    <name evidence="2" type="ORF">B0T21DRAFT_155769</name>
</gene>
<dbReference type="Proteomes" id="UP001172159">
    <property type="component" value="Unassembled WGS sequence"/>
</dbReference>
<keyword evidence="1" id="KW-0812">Transmembrane</keyword>
<proteinExistence type="predicted"/>
<organism evidence="2 3">
    <name type="scientific">Apiosordaria backusii</name>
    <dbReference type="NCBI Taxonomy" id="314023"/>
    <lineage>
        <taxon>Eukaryota</taxon>
        <taxon>Fungi</taxon>
        <taxon>Dikarya</taxon>
        <taxon>Ascomycota</taxon>
        <taxon>Pezizomycotina</taxon>
        <taxon>Sordariomycetes</taxon>
        <taxon>Sordariomycetidae</taxon>
        <taxon>Sordariales</taxon>
        <taxon>Lasiosphaeriaceae</taxon>
        <taxon>Apiosordaria</taxon>
    </lineage>
</organism>
<comment type="caution">
    <text evidence="2">The sequence shown here is derived from an EMBL/GenBank/DDBJ whole genome shotgun (WGS) entry which is preliminary data.</text>
</comment>
<feature type="transmembrane region" description="Helical" evidence="1">
    <location>
        <begin position="25"/>
        <end position="42"/>
    </location>
</feature>
<evidence type="ECO:0000313" key="2">
    <source>
        <dbReference type="EMBL" id="KAK0737033.1"/>
    </source>
</evidence>
<keyword evidence="1" id="KW-0472">Membrane</keyword>
<dbReference type="AlphaFoldDB" id="A0AA40BMT2"/>
<protein>
    <submittedName>
        <fullName evidence="2">Uncharacterized protein</fullName>
    </submittedName>
</protein>
<reference evidence="2" key="1">
    <citation type="submission" date="2023-06" db="EMBL/GenBank/DDBJ databases">
        <title>Genome-scale phylogeny and comparative genomics of the fungal order Sordariales.</title>
        <authorList>
            <consortium name="Lawrence Berkeley National Laboratory"/>
            <person name="Hensen N."/>
            <person name="Bonometti L."/>
            <person name="Westerberg I."/>
            <person name="Brannstrom I.O."/>
            <person name="Guillou S."/>
            <person name="Cros-Aarteil S."/>
            <person name="Calhoun S."/>
            <person name="Haridas S."/>
            <person name="Kuo A."/>
            <person name="Mondo S."/>
            <person name="Pangilinan J."/>
            <person name="Riley R."/>
            <person name="Labutti K."/>
            <person name="Andreopoulos B."/>
            <person name="Lipzen A."/>
            <person name="Chen C."/>
            <person name="Yanf M."/>
            <person name="Daum C."/>
            <person name="Ng V."/>
            <person name="Clum A."/>
            <person name="Steindorff A."/>
            <person name="Ohm R."/>
            <person name="Martin F."/>
            <person name="Silar P."/>
            <person name="Natvig D."/>
            <person name="Lalanne C."/>
            <person name="Gautier V."/>
            <person name="Ament-Velasquez S.L."/>
            <person name="Kruys A."/>
            <person name="Hutchinson M.I."/>
            <person name="Powell A.J."/>
            <person name="Barry K."/>
            <person name="Miller A.N."/>
            <person name="Grigoriev I.V."/>
            <person name="Debuchy R."/>
            <person name="Gladieux P."/>
            <person name="Thoren M.H."/>
            <person name="Johannesson H."/>
        </authorList>
    </citation>
    <scope>NUCLEOTIDE SEQUENCE</scope>
    <source>
        <strain evidence="2">CBS 540.89</strain>
    </source>
</reference>
<evidence type="ECO:0000256" key="1">
    <source>
        <dbReference type="SAM" id="Phobius"/>
    </source>
</evidence>
<evidence type="ECO:0000313" key="3">
    <source>
        <dbReference type="Proteomes" id="UP001172159"/>
    </source>
</evidence>
<keyword evidence="1" id="KW-1133">Transmembrane helix</keyword>
<dbReference type="EMBL" id="JAUKTV010000005">
    <property type="protein sequence ID" value="KAK0737033.1"/>
    <property type="molecule type" value="Genomic_DNA"/>
</dbReference>
<name>A0AA40BMT2_9PEZI</name>
<sequence length="74" mass="8524">MTPFSMFLLPCLTLTHIAVMMGQRFFFLHVLGLGLFAMLPSVRENDSRRYKLRRAVIPCGVNILQRPFPPLAEF</sequence>